<name>A0ABP7FGC1_9ACTN</name>
<dbReference type="CDD" id="cd02440">
    <property type="entry name" value="AdoMet_MTases"/>
    <property type="match status" value="1"/>
</dbReference>
<feature type="domain" description="Methyltransferase" evidence="3">
    <location>
        <begin position="55"/>
        <end position="153"/>
    </location>
</feature>
<proteinExistence type="predicted"/>
<dbReference type="RefSeq" id="WP_344969449.1">
    <property type="nucleotide sequence ID" value="NZ_BAABDD010000006.1"/>
</dbReference>
<dbReference type="EMBL" id="BAABDD010000006">
    <property type="protein sequence ID" value="GAA3738386.1"/>
    <property type="molecule type" value="Genomic_DNA"/>
</dbReference>
<organism evidence="4 5">
    <name type="scientific">Salinactinospora qingdaonensis</name>
    <dbReference type="NCBI Taxonomy" id="702744"/>
    <lineage>
        <taxon>Bacteria</taxon>
        <taxon>Bacillati</taxon>
        <taxon>Actinomycetota</taxon>
        <taxon>Actinomycetes</taxon>
        <taxon>Streptosporangiales</taxon>
        <taxon>Nocardiopsidaceae</taxon>
        <taxon>Salinactinospora</taxon>
    </lineage>
</organism>
<dbReference type="SUPFAM" id="SSF53335">
    <property type="entry name" value="S-adenosyl-L-methionine-dependent methyltransferases"/>
    <property type="match status" value="1"/>
</dbReference>
<evidence type="ECO:0000256" key="1">
    <source>
        <dbReference type="ARBA" id="ARBA00022603"/>
    </source>
</evidence>
<sequence length="257" mass="28526">MGATAHGALDRELAEAWLRRWEKQQEHYLADREERFTVIADVVEYVAQGLPDPVVVDLGCGPGSLAARLLERIPKAQVVGVDTDPFLLALARATAPDRLRLVDTRLGEPGWLDRLALPGEIDAAVSTTALHWVPEEQLARTYRDLAAALRPGGVLVNGDHLEQERPELARIAKAVHATQLERSGVLDHEDWRTWWDAAEQVPEFAELLAERRRRGATGGWGNGFTLTRHTELLHAAGFTEVAPVWQHGDNYVLVAVR</sequence>
<keyword evidence="2" id="KW-0808">Transferase</keyword>
<dbReference type="PANTHER" id="PTHR43861:SF1">
    <property type="entry name" value="TRANS-ACONITATE 2-METHYLTRANSFERASE"/>
    <property type="match status" value="1"/>
</dbReference>
<dbReference type="Gene3D" id="3.40.50.150">
    <property type="entry name" value="Vaccinia Virus protein VP39"/>
    <property type="match status" value="1"/>
</dbReference>
<dbReference type="PANTHER" id="PTHR43861">
    <property type="entry name" value="TRANS-ACONITATE 2-METHYLTRANSFERASE-RELATED"/>
    <property type="match status" value="1"/>
</dbReference>
<keyword evidence="1 4" id="KW-0489">Methyltransferase</keyword>
<evidence type="ECO:0000259" key="3">
    <source>
        <dbReference type="Pfam" id="PF13649"/>
    </source>
</evidence>
<dbReference type="InterPro" id="IPR041698">
    <property type="entry name" value="Methyltransf_25"/>
</dbReference>
<accession>A0ABP7FGC1</accession>
<evidence type="ECO:0000256" key="2">
    <source>
        <dbReference type="ARBA" id="ARBA00022679"/>
    </source>
</evidence>
<protein>
    <submittedName>
        <fullName evidence="4">Class I SAM-dependent methyltransferase</fullName>
    </submittedName>
</protein>
<evidence type="ECO:0000313" key="5">
    <source>
        <dbReference type="Proteomes" id="UP001500908"/>
    </source>
</evidence>
<dbReference type="InterPro" id="IPR029063">
    <property type="entry name" value="SAM-dependent_MTases_sf"/>
</dbReference>
<dbReference type="Pfam" id="PF13649">
    <property type="entry name" value="Methyltransf_25"/>
    <property type="match status" value="1"/>
</dbReference>
<keyword evidence="5" id="KW-1185">Reference proteome</keyword>
<dbReference type="Proteomes" id="UP001500908">
    <property type="component" value="Unassembled WGS sequence"/>
</dbReference>
<dbReference type="GO" id="GO:0032259">
    <property type="term" value="P:methylation"/>
    <property type="evidence" value="ECO:0007669"/>
    <property type="project" value="UniProtKB-KW"/>
</dbReference>
<comment type="caution">
    <text evidence="4">The sequence shown here is derived from an EMBL/GenBank/DDBJ whole genome shotgun (WGS) entry which is preliminary data.</text>
</comment>
<reference evidence="5" key="1">
    <citation type="journal article" date="2019" name="Int. J. Syst. Evol. Microbiol.">
        <title>The Global Catalogue of Microorganisms (GCM) 10K type strain sequencing project: providing services to taxonomists for standard genome sequencing and annotation.</title>
        <authorList>
            <consortium name="The Broad Institute Genomics Platform"/>
            <consortium name="The Broad Institute Genome Sequencing Center for Infectious Disease"/>
            <person name="Wu L."/>
            <person name="Ma J."/>
        </authorList>
    </citation>
    <scope>NUCLEOTIDE SEQUENCE [LARGE SCALE GENOMIC DNA]</scope>
    <source>
        <strain evidence="5">JCM 17137</strain>
    </source>
</reference>
<gene>
    <name evidence="4" type="ORF">GCM10022402_17860</name>
</gene>
<dbReference type="GO" id="GO:0008168">
    <property type="term" value="F:methyltransferase activity"/>
    <property type="evidence" value="ECO:0007669"/>
    <property type="project" value="UniProtKB-KW"/>
</dbReference>
<evidence type="ECO:0000313" key="4">
    <source>
        <dbReference type="EMBL" id="GAA3738386.1"/>
    </source>
</evidence>